<evidence type="ECO:0000313" key="10">
    <source>
        <dbReference type="EMBL" id="KAL1568674.1"/>
    </source>
</evidence>
<sequence>MSYPQPQDYNHGESEEKGSRFAITTLSARVAAMISLIVAIAVFQTNDAKIHTGYVYTYKDFRSYEYGFWVALIGLGYTVLQVPFSIHYMMRKKHLVNSYAFLKFDFYADKVAALVVTTAAGAVFGTTMDMKKNVEWMDEVESFLSVAYIAAAFLLVGSLACWISSVHSSLALSNKLRSQF</sequence>
<dbReference type="EMBL" id="JBEAFC010000001">
    <property type="protein sequence ID" value="KAL1568674.1"/>
    <property type="molecule type" value="Genomic_DNA"/>
</dbReference>
<evidence type="ECO:0000256" key="2">
    <source>
        <dbReference type="ARBA" id="ARBA00007651"/>
    </source>
</evidence>
<feature type="transmembrane region" description="Helical" evidence="8">
    <location>
        <begin position="148"/>
        <end position="172"/>
    </location>
</feature>
<feature type="transmembrane region" description="Helical" evidence="8">
    <location>
        <begin position="21"/>
        <end position="46"/>
    </location>
</feature>
<keyword evidence="11" id="KW-1185">Reference proteome</keyword>
<dbReference type="GO" id="GO:0005886">
    <property type="term" value="C:plasma membrane"/>
    <property type="evidence" value="ECO:0007669"/>
    <property type="project" value="UniProtKB-SubCell"/>
</dbReference>
<evidence type="ECO:0000256" key="4">
    <source>
        <dbReference type="ARBA" id="ARBA00022475"/>
    </source>
</evidence>
<keyword evidence="5 8" id="KW-0812">Transmembrane</keyword>
<evidence type="ECO:0000259" key="9">
    <source>
        <dbReference type="Pfam" id="PF04535"/>
    </source>
</evidence>
<comment type="similarity">
    <text evidence="2 8">Belongs to the Casparian strip membrane proteins (CASP) family.</text>
</comment>
<proteinExistence type="inferred from homology"/>
<organism evidence="10 11">
    <name type="scientific">Salvia divinorum</name>
    <name type="common">Maria pastora</name>
    <name type="synonym">Diviner's sage</name>
    <dbReference type="NCBI Taxonomy" id="28513"/>
    <lineage>
        <taxon>Eukaryota</taxon>
        <taxon>Viridiplantae</taxon>
        <taxon>Streptophyta</taxon>
        <taxon>Embryophyta</taxon>
        <taxon>Tracheophyta</taxon>
        <taxon>Spermatophyta</taxon>
        <taxon>Magnoliopsida</taxon>
        <taxon>eudicotyledons</taxon>
        <taxon>Gunneridae</taxon>
        <taxon>Pentapetalae</taxon>
        <taxon>asterids</taxon>
        <taxon>lamiids</taxon>
        <taxon>Lamiales</taxon>
        <taxon>Lamiaceae</taxon>
        <taxon>Nepetoideae</taxon>
        <taxon>Mentheae</taxon>
        <taxon>Salviinae</taxon>
        <taxon>Salvia</taxon>
        <taxon>Salvia subgen. Calosphace</taxon>
    </lineage>
</organism>
<accession>A0ABD1ILI3</accession>
<comment type="subcellular location">
    <subcellularLocation>
        <location evidence="1 8">Cell membrane</location>
        <topology evidence="1 8">Multi-pass membrane protein</topology>
    </subcellularLocation>
</comment>
<evidence type="ECO:0000256" key="6">
    <source>
        <dbReference type="ARBA" id="ARBA00022989"/>
    </source>
</evidence>
<name>A0ABD1ILI3_SALDI</name>
<evidence type="ECO:0000256" key="5">
    <source>
        <dbReference type="ARBA" id="ARBA00022692"/>
    </source>
</evidence>
<evidence type="ECO:0000256" key="1">
    <source>
        <dbReference type="ARBA" id="ARBA00004651"/>
    </source>
</evidence>
<dbReference type="PANTHER" id="PTHR33573:SF14">
    <property type="entry name" value="CASP-LIKE PROTEIN"/>
    <property type="match status" value="1"/>
</dbReference>
<feature type="transmembrane region" description="Helical" evidence="8">
    <location>
        <begin position="66"/>
        <end position="90"/>
    </location>
</feature>
<keyword evidence="7 8" id="KW-0472">Membrane</keyword>
<comment type="caution">
    <text evidence="10">The sequence shown here is derived from an EMBL/GenBank/DDBJ whole genome shotgun (WGS) entry which is preliminary data.</text>
</comment>
<feature type="domain" description="Casparian strip membrane protein" evidence="9">
    <location>
        <begin position="20"/>
        <end position="157"/>
    </location>
</feature>
<gene>
    <name evidence="10" type="ORF">AAHA92_00259</name>
</gene>
<evidence type="ECO:0000256" key="8">
    <source>
        <dbReference type="RuleBase" id="RU361233"/>
    </source>
</evidence>
<evidence type="ECO:0000256" key="7">
    <source>
        <dbReference type="ARBA" id="ARBA00023136"/>
    </source>
</evidence>
<dbReference type="PANTHER" id="PTHR33573">
    <property type="entry name" value="CASP-LIKE PROTEIN 4A4"/>
    <property type="match status" value="1"/>
</dbReference>
<keyword evidence="4 8" id="KW-1003">Cell membrane</keyword>
<dbReference type="AlphaFoldDB" id="A0ABD1ILI3"/>
<reference evidence="10 11" key="1">
    <citation type="submission" date="2024-06" db="EMBL/GenBank/DDBJ databases">
        <title>A chromosome level genome sequence of Diviner's sage (Salvia divinorum).</title>
        <authorList>
            <person name="Ford S.A."/>
            <person name="Ro D.-K."/>
            <person name="Ness R.W."/>
            <person name="Phillips M.A."/>
        </authorList>
    </citation>
    <scope>NUCLEOTIDE SEQUENCE [LARGE SCALE GENOMIC DNA]</scope>
    <source>
        <strain evidence="10">SAF-2024a</strain>
        <tissue evidence="10">Leaf</tissue>
    </source>
</reference>
<protein>
    <recommendedName>
        <fullName evidence="8">CASP-like protein</fullName>
    </recommendedName>
</protein>
<dbReference type="Proteomes" id="UP001567538">
    <property type="component" value="Unassembled WGS sequence"/>
</dbReference>
<feature type="transmembrane region" description="Helical" evidence="8">
    <location>
        <begin position="111"/>
        <end position="128"/>
    </location>
</feature>
<evidence type="ECO:0000313" key="11">
    <source>
        <dbReference type="Proteomes" id="UP001567538"/>
    </source>
</evidence>
<dbReference type="Pfam" id="PF04535">
    <property type="entry name" value="CASP_dom"/>
    <property type="match status" value="1"/>
</dbReference>
<evidence type="ECO:0000256" key="3">
    <source>
        <dbReference type="ARBA" id="ARBA00011489"/>
    </source>
</evidence>
<dbReference type="InterPro" id="IPR006702">
    <property type="entry name" value="CASP_dom"/>
</dbReference>
<keyword evidence="6 8" id="KW-1133">Transmembrane helix</keyword>
<comment type="subunit">
    <text evidence="3 8">Homodimer and heterodimers.</text>
</comment>